<dbReference type="Proteomes" id="UP000295573">
    <property type="component" value="Unassembled WGS sequence"/>
</dbReference>
<dbReference type="InterPro" id="IPR013320">
    <property type="entry name" value="ConA-like_dom_sf"/>
</dbReference>
<comment type="caution">
    <text evidence="2">The sequence shown here is derived from an EMBL/GenBank/DDBJ whole genome shotgun (WGS) entry which is preliminary data.</text>
</comment>
<dbReference type="SUPFAM" id="SSF49899">
    <property type="entry name" value="Concanavalin A-like lectins/glucanases"/>
    <property type="match status" value="1"/>
</dbReference>
<organism evidence="2 3">
    <name type="scientific">Kribbella antiqua</name>
    <dbReference type="NCBI Taxonomy" id="2512217"/>
    <lineage>
        <taxon>Bacteria</taxon>
        <taxon>Bacillati</taxon>
        <taxon>Actinomycetota</taxon>
        <taxon>Actinomycetes</taxon>
        <taxon>Propionibacteriales</taxon>
        <taxon>Kribbellaceae</taxon>
        <taxon>Kribbella</taxon>
    </lineage>
</organism>
<dbReference type="AlphaFoldDB" id="A0A4R2IZ00"/>
<gene>
    <name evidence="2" type="ORF">EV646_102296</name>
</gene>
<reference evidence="2 3" key="1">
    <citation type="journal article" date="2015" name="Stand. Genomic Sci.">
        <title>Genomic Encyclopedia of Bacterial and Archaeal Type Strains, Phase III: the genomes of soil and plant-associated and newly described type strains.</title>
        <authorList>
            <person name="Whitman W.B."/>
            <person name="Woyke T."/>
            <person name="Klenk H.P."/>
            <person name="Zhou Y."/>
            <person name="Lilburn T.G."/>
            <person name="Beck B.J."/>
            <person name="De Vos P."/>
            <person name="Vandamme P."/>
            <person name="Eisen J.A."/>
            <person name="Garrity G."/>
            <person name="Hugenholtz P."/>
            <person name="Kyrpides N.C."/>
        </authorList>
    </citation>
    <scope>NUCLEOTIDE SEQUENCE [LARGE SCALE GENOMIC DNA]</scope>
    <source>
        <strain evidence="2 3">VKM Ac-2541</strain>
    </source>
</reference>
<evidence type="ECO:0000256" key="1">
    <source>
        <dbReference type="SAM" id="MobiDB-lite"/>
    </source>
</evidence>
<protein>
    <submittedName>
        <fullName evidence="2">Uncharacterized protein</fullName>
    </submittedName>
</protein>
<feature type="compositionally biased region" description="Low complexity" evidence="1">
    <location>
        <begin position="252"/>
        <end position="282"/>
    </location>
</feature>
<feature type="region of interest" description="Disordered" evidence="1">
    <location>
        <begin position="231"/>
        <end position="282"/>
    </location>
</feature>
<keyword evidence="3" id="KW-1185">Reference proteome</keyword>
<accession>A0A4R2IZ00</accession>
<evidence type="ECO:0000313" key="2">
    <source>
        <dbReference type="EMBL" id="TCO50222.1"/>
    </source>
</evidence>
<dbReference type="OrthoDB" id="3796607at2"/>
<evidence type="ECO:0000313" key="3">
    <source>
        <dbReference type="Proteomes" id="UP000295573"/>
    </source>
</evidence>
<proteinExistence type="predicted"/>
<sequence length="282" mass="29532">MLVVNRTSGPGAETVKIVVDGVAVLSENELTTNLEYTGEVTADVGRNVLEENEALHGVVDDFRWWNDPIESSYWATVVQQEQVDLQLAIYPFDNDASDRGIYGRHLTPARSAGYAYGMYGRALVSTATEAAASGAVNLPDCDRLAITGWVRLDATPGSAAPILAIDDASGNCRVRVVVNSNRTVTATWVTIAYGTKSVTSSAALTVGKFTPVHISMNPTYVGIRVGSTAQNTTSTGNSTGGGAWGSIAWPAPSGSRPRSSSVATTRTTPSPTSTACACSTPP</sequence>
<name>A0A4R2IZ00_9ACTN</name>
<dbReference type="RefSeq" id="WP_132145409.1">
    <property type="nucleotide sequence ID" value="NZ_SLWR01000002.1"/>
</dbReference>
<dbReference type="EMBL" id="SLWR01000002">
    <property type="protein sequence ID" value="TCO50222.1"/>
    <property type="molecule type" value="Genomic_DNA"/>
</dbReference>